<accession>A0ABU2YX08</accession>
<comment type="caution">
    <text evidence="1">The sequence shown here is derived from an EMBL/GenBank/DDBJ whole genome shotgun (WGS) entry which is preliminary data.</text>
</comment>
<evidence type="ECO:0000313" key="1">
    <source>
        <dbReference type="EMBL" id="MDT0568855.1"/>
    </source>
</evidence>
<reference evidence="1" key="1">
    <citation type="submission" date="2024-05" db="EMBL/GenBank/DDBJ databases">
        <title>30 novel species of actinomycetes from the DSMZ collection.</title>
        <authorList>
            <person name="Nouioui I."/>
        </authorList>
    </citation>
    <scope>NUCLEOTIDE SEQUENCE</scope>
    <source>
        <strain evidence="1">DSM 3412</strain>
    </source>
</reference>
<proteinExistence type="predicted"/>
<evidence type="ECO:0000313" key="2">
    <source>
        <dbReference type="Proteomes" id="UP001180737"/>
    </source>
</evidence>
<sequence length="83" mass="8770">MSFSLRIEGLVADVVAKIEAADNHGDTTQFEAVRTLVLAELEAWPTGPGAPNGALVEAAGHFDDTSRNVTVVVRPVRIGTPED</sequence>
<protein>
    <submittedName>
        <fullName evidence="1">Uncharacterized protein</fullName>
    </submittedName>
</protein>
<dbReference type="EMBL" id="JAVRFJ010000012">
    <property type="protein sequence ID" value="MDT0568855.1"/>
    <property type="molecule type" value="Genomic_DNA"/>
</dbReference>
<keyword evidence="2" id="KW-1185">Reference proteome</keyword>
<name>A0ABU2YX08_9ACTN</name>
<gene>
    <name evidence="1" type="ORF">RM704_15490</name>
</gene>
<dbReference type="Proteomes" id="UP001180737">
    <property type="component" value="Unassembled WGS sequence"/>
</dbReference>
<organism evidence="1 2">
    <name type="scientific">Streptomyces gottesmaniae</name>
    <dbReference type="NCBI Taxonomy" id="3075518"/>
    <lineage>
        <taxon>Bacteria</taxon>
        <taxon>Bacillati</taxon>
        <taxon>Actinomycetota</taxon>
        <taxon>Actinomycetes</taxon>
        <taxon>Kitasatosporales</taxon>
        <taxon>Streptomycetaceae</taxon>
        <taxon>Streptomyces</taxon>
    </lineage>
</organism>
<dbReference type="RefSeq" id="WP_033524614.1">
    <property type="nucleotide sequence ID" value="NZ_JAVRFJ010000012.1"/>
</dbReference>